<name>A0A8S9YF45_9TREM</name>
<dbReference type="Proteomes" id="UP000822476">
    <property type="component" value="Unassembled WGS sequence"/>
</dbReference>
<dbReference type="EMBL" id="JTDE01007256">
    <property type="protein sequence ID" value="KAF7240245.1"/>
    <property type="molecule type" value="Genomic_DNA"/>
</dbReference>
<reference evidence="1" key="1">
    <citation type="submission" date="2019-07" db="EMBL/GenBank/DDBJ databases">
        <title>Annotation for the trematode Paragonimus miyazaki's.</title>
        <authorList>
            <person name="Choi Y.-J."/>
        </authorList>
    </citation>
    <scope>NUCLEOTIDE SEQUENCE</scope>
    <source>
        <strain evidence="1">Japan</strain>
    </source>
</reference>
<dbReference type="AlphaFoldDB" id="A0A8S9YF45"/>
<sequence>MESSTDFYARWAALTKRLLASHTAKDTCILVVAHASSPDAYTLRPDLHFGCRVSPSYLHCALIRICRGRGASSLDASCTSHSRRLFLRREHRFRLEAVPNPVTTDSPVLVHD</sequence>
<evidence type="ECO:0000313" key="2">
    <source>
        <dbReference type="Proteomes" id="UP000822476"/>
    </source>
</evidence>
<keyword evidence="2" id="KW-1185">Reference proteome</keyword>
<protein>
    <submittedName>
        <fullName evidence="1">Uncharacterized protein</fullName>
    </submittedName>
</protein>
<organism evidence="1 2">
    <name type="scientific">Paragonimus skrjabini miyazakii</name>
    <dbReference type="NCBI Taxonomy" id="59628"/>
    <lineage>
        <taxon>Eukaryota</taxon>
        <taxon>Metazoa</taxon>
        <taxon>Spiralia</taxon>
        <taxon>Lophotrochozoa</taxon>
        <taxon>Platyhelminthes</taxon>
        <taxon>Trematoda</taxon>
        <taxon>Digenea</taxon>
        <taxon>Plagiorchiida</taxon>
        <taxon>Troglotremata</taxon>
        <taxon>Troglotrematidae</taxon>
        <taxon>Paragonimus</taxon>
    </lineage>
</organism>
<gene>
    <name evidence="1" type="ORF">EG68_10652</name>
</gene>
<evidence type="ECO:0000313" key="1">
    <source>
        <dbReference type="EMBL" id="KAF7240245.1"/>
    </source>
</evidence>
<comment type="caution">
    <text evidence="1">The sequence shown here is derived from an EMBL/GenBank/DDBJ whole genome shotgun (WGS) entry which is preliminary data.</text>
</comment>
<accession>A0A8S9YF45</accession>
<proteinExistence type="predicted"/>
<dbReference type="OrthoDB" id="414418at2759"/>